<dbReference type="RefSeq" id="WP_101309868.1">
    <property type="nucleotide sequence ID" value="NZ_MVDE01000014.1"/>
</dbReference>
<evidence type="ECO:0000313" key="1">
    <source>
        <dbReference type="EMBL" id="PKQ66521.1"/>
    </source>
</evidence>
<dbReference type="EMBL" id="MVDE01000014">
    <property type="protein sequence ID" value="PKQ66521.1"/>
    <property type="molecule type" value="Genomic_DNA"/>
</dbReference>
<protein>
    <recommendedName>
        <fullName evidence="3">6-bladed beta-propeller</fullName>
    </recommendedName>
</protein>
<organism evidence="1 2">
    <name type="scientific">Labilibaculum manganireducens</name>
    <dbReference type="NCBI Taxonomy" id="1940525"/>
    <lineage>
        <taxon>Bacteria</taxon>
        <taxon>Pseudomonadati</taxon>
        <taxon>Bacteroidota</taxon>
        <taxon>Bacteroidia</taxon>
        <taxon>Marinilabiliales</taxon>
        <taxon>Marinifilaceae</taxon>
        <taxon>Labilibaculum</taxon>
    </lineage>
</organism>
<sequence>MNKVFIMCSLIFLSSCLNSEEKVNDLLVGNGTVDVLKNIGDVKKLSIQIDRVIPLETSDSCIIGSISKIDIDHGDFLILDRWKSKSVFWFSGQGEFRNKINTIGKAEGEYLGLEDFLRNSNGKEYLLYDRTLSKLLTYNNKRNFVKEASLNKQICNIVNTTSSDFLIQTTSGEDFLLELWDQNFIKKHEFLHRPEYVKNYFMGAEFTLKKDNTNTISFCPPFSNIIYKWKNEKMAVSYAIKNIDLFPNKAFFDKYKGRHPSLLLEEIKKQKYINFLDFIENSDVLILKYYRGEQKTVTLFNKHSETSVSYKVGNSCIANLIFNSISVTEGGQFISYIFPYQINSLSNNNVLMEHVSVSFSENNNPYIVYLDVAGEE</sequence>
<proteinExistence type="predicted"/>
<evidence type="ECO:0000313" key="2">
    <source>
        <dbReference type="Proteomes" id="UP000233618"/>
    </source>
</evidence>
<dbReference type="AlphaFoldDB" id="A0A2N3I885"/>
<name>A0A2N3I885_9BACT</name>
<reference evidence="1 2" key="1">
    <citation type="journal article" date="2017" name="Front. Microbiol.">
        <title>Labilibaculum manganireducens gen. nov., sp. nov. and Labilibaculum filiforme sp. nov., Novel Bacteroidetes Isolated from Subsurface Sediments of the Baltic Sea.</title>
        <authorList>
            <person name="Vandieken V."/>
            <person name="Marshall I.P."/>
            <person name="Niemann H."/>
            <person name="Engelen B."/>
            <person name="Cypionka H."/>
        </authorList>
    </citation>
    <scope>NUCLEOTIDE SEQUENCE [LARGE SCALE GENOMIC DNA]</scope>
    <source>
        <strain evidence="1 2">59.10-2M</strain>
    </source>
</reference>
<evidence type="ECO:0008006" key="3">
    <source>
        <dbReference type="Google" id="ProtNLM"/>
    </source>
</evidence>
<dbReference type="PROSITE" id="PS51257">
    <property type="entry name" value="PROKAR_LIPOPROTEIN"/>
    <property type="match status" value="1"/>
</dbReference>
<comment type="caution">
    <text evidence="1">The sequence shown here is derived from an EMBL/GenBank/DDBJ whole genome shotgun (WGS) entry which is preliminary data.</text>
</comment>
<gene>
    <name evidence="1" type="ORF">BZG01_10880</name>
</gene>
<dbReference type="Proteomes" id="UP000233618">
    <property type="component" value="Unassembled WGS sequence"/>
</dbReference>
<keyword evidence="2" id="KW-1185">Reference proteome</keyword>
<dbReference type="Pfam" id="PF17170">
    <property type="entry name" value="DUF5128"/>
    <property type="match status" value="1"/>
</dbReference>
<accession>A0A2N3I885</accession>